<dbReference type="OrthoDB" id="373364at2157"/>
<organism evidence="1 2">
    <name type="scientific">Natrinema altunense</name>
    <dbReference type="NCBI Taxonomy" id="222984"/>
    <lineage>
        <taxon>Archaea</taxon>
        <taxon>Methanobacteriati</taxon>
        <taxon>Methanobacteriota</taxon>
        <taxon>Stenosarchaea group</taxon>
        <taxon>Halobacteria</taxon>
        <taxon>Halobacteriales</taxon>
        <taxon>Natrialbaceae</taxon>
        <taxon>Natrinema</taxon>
    </lineage>
</organism>
<dbReference type="AlphaFoldDB" id="A0A482Y2C6"/>
<evidence type="ECO:0000313" key="2">
    <source>
        <dbReference type="Proteomes" id="UP000292704"/>
    </source>
</evidence>
<comment type="caution">
    <text evidence="1">The sequence shown here is derived from an EMBL/GenBank/DDBJ whole genome shotgun (WGS) entry which is preliminary data.</text>
</comment>
<dbReference type="Proteomes" id="UP000292704">
    <property type="component" value="Unassembled WGS sequence"/>
</dbReference>
<evidence type="ECO:0000313" key="1">
    <source>
        <dbReference type="EMBL" id="RZH68245.1"/>
    </source>
</evidence>
<proteinExistence type="predicted"/>
<dbReference type="EMBL" id="SHMR01000001">
    <property type="protein sequence ID" value="RZH68245.1"/>
    <property type="molecule type" value="Genomic_DNA"/>
</dbReference>
<accession>A0A482Y2C6</accession>
<gene>
    <name evidence="1" type="ORF">ELS17_01880</name>
</gene>
<protein>
    <submittedName>
        <fullName evidence="1">Uncharacterized protein</fullName>
    </submittedName>
</protein>
<dbReference type="InterPro" id="IPR029074">
    <property type="entry name" value="Imm49"/>
</dbReference>
<dbReference type="Pfam" id="PF15575">
    <property type="entry name" value="Imm49"/>
    <property type="match status" value="1"/>
</dbReference>
<sequence length="256" mass="28513">MIDMKTFVNEERRKLLDGKDGIKEAIITRPTKGQTVAIGLLAMEDVGQSKEWFDALTDEWIHTIDVRWNGSYKKEPRQSAQMGPWNECIDGIYNAVLGKSTVEEVAEEVNERATAAFIDDLENRSLAHRIDLARALSSYLLDTRTVEEHATALENAVKEQDKPWAVARYLPYVRVLRGLNSTGVSEVKAGIEGLLKFHRDHVASARDADAVQKAVALDATAMLALARREGMAITVEDELIPDALNDDEHYPVGNGR</sequence>
<name>A0A482Y2C6_9EURY</name>
<reference evidence="1 2" key="1">
    <citation type="submission" date="2019-02" db="EMBL/GenBank/DDBJ databases">
        <title>Genome analysis provides insights into bioremediation potentialities and Haloocin production by Natrinema altunense strain 4.1R isolated from Chott Douz in Tunisian desert.</title>
        <authorList>
            <person name="Najjari A."/>
            <person name="Youssef N."/>
            <person name="Ben Dhia O."/>
            <person name="Ferjani R."/>
            <person name="El Hidri D."/>
            <person name="Ouzari H.I."/>
            <person name="Cherif A."/>
        </authorList>
    </citation>
    <scope>NUCLEOTIDE SEQUENCE [LARGE SCALE GENOMIC DNA]</scope>
    <source>
        <strain evidence="1 2">4.1R</strain>
    </source>
</reference>
<dbReference type="RefSeq" id="WP_130169302.1">
    <property type="nucleotide sequence ID" value="NZ_SHMR01000001.1"/>
</dbReference>